<dbReference type="PANTHER" id="PTHR31126:SF1">
    <property type="entry name" value="TYROSINE SPECIFIC PROTEIN PHOSPHATASES DOMAIN-CONTAINING PROTEIN"/>
    <property type="match status" value="1"/>
</dbReference>
<dbReference type="SUPFAM" id="SSF52799">
    <property type="entry name" value="(Phosphotyrosine protein) phosphatases II"/>
    <property type="match status" value="1"/>
</dbReference>
<protein>
    <submittedName>
        <fullName evidence="2">Tyrosine phosphatase family protein</fullName>
    </submittedName>
</protein>
<dbReference type="InterPro" id="IPR016130">
    <property type="entry name" value="Tyr_Pase_AS"/>
</dbReference>
<accession>A0A239N277</accession>
<dbReference type="PROSITE" id="PS00383">
    <property type="entry name" value="TYR_PHOSPHATASE_1"/>
    <property type="match status" value="1"/>
</dbReference>
<dbReference type="Proteomes" id="UP000198280">
    <property type="component" value="Unassembled WGS sequence"/>
</dbReference>
<sequence>METTQDGSTGDTPRWVELAEVDNIRDLGGLPVRGGGTTRRGVVFRASTLQEATADDVGLLLGRYGLRTVLDLRGPDEAAREGHGLLADAAVRRVNLPVSRVQALVTDAVPVTTADDGNATGFYLGLLDGSGESLVAAARVIADTDQHAVVFHCAVGKDRTGVLAALLLDAVGVPAPAIAADYALTAQRVVRIRARLTRFPSYRDLPAVEHAFMASEPRVMRRFLATLHTAHGGAGPWLRDRGLTAAELTRLKEVLVTAAPG</sequence>
<evidence type="ECO:0000313" key="3">
    <source>
        <dbReference type="Proteomes" id="UP000198280"/>
    </source>
</evidence>
<dbReference type="Pfam" id="PF13350">
    <property type="entry name" value="Y_phosphatase3"/>
    <property type="match status" value="1"/>
</dbReference>
<evidence type="ECO:0000313" key="2">
    <source>
        <dbReference type="EMBL" id="SNT48552.1"/>
    </source>
</evidence>
<organism evidence="2 3">
    <name type="scientific">Actinacidiphila glaucinigra</name>
    <dbReference type="NCBI Taxonomy" id="235986"/>
    <lineage>
        <taxon>Bacteria</taxon>
        <taxon>Bacillati</taxon>
        <taxon>Actinomycetota</taxon>
        <taxon>Actinomycetes</taxon>
        <taxon>Kitasatosporales</taxon>
        <taxon>Streptomycetaceae</taxon>
        <taxon>Actinacidiphila</taxon>
    </lineage>
</organism>
<evidence type="ECO:0000256" key="1">
    <source>
        <dbReference type="ARBA" id="ARBA00009580"/>
    </source>
</evidence>
<name>A0A239N277_9ACTN</name>
<dbReference type="Gene3D" id="3.90.190.10">
    <property type="entry name" value="Protein tyrosine phosphatase superfamily"/>
    <property type="match status" value="1"/>
</dbReference>
<comment type="similarity">
    <text evidence="1">Belongs to the protein-tyrosine phosphatase family.</text>
</comment>
<gene>
    <name evidence="2" type="ORF">SAMN05216252_13012</name>
</gene>
<dbReference type="AlphaFoldDB" id="A0A239N277"/>
<keyword evidence="3" id="KW-1185">Reference proteome</keyword>
<dbReference type="GO" id="GO:0004721">
    <property type="term" value="F:phosphoprotein phosphatase activity"/>
    <property type="evidence" value="ECO:0007669"/>
    <property type="project" value="InterPro"/>
</dbReference>
<dbReference type="InterPro" id="IPR029021">
    <property type="entry name" value="Prot-tyrosine_phosphatase-like"/>
</dbReference>
<dbReference type="EMBL" id="FZOF01000030">
    <property type="protein sequence ID" value="SNT48552.1"/>
    <property type="molecule type" value="Genomic_DNA"/>
</dbReference>
<reference evidence="2 3" key="1">
    <citation type="submission" date="2017-06" db="EMBL/GenBank/DDBJ databases">
        <authorList>
            <person name="Kim H.J."/>
            <person name="Triplett B.A."/>
        </authorList>
    </citation>
    <scope>NUCLEOTIDE SEQUENCE [LARGE SCALE GENOMIC DNA]</scope>
    <source>
        <strain evidence="2 3">CGMCC 4.1858</strain>
    </source>
</reference>
<dbReference type="PANTHER" id="PTHR31126">
    <property type="entry name" value="TYROSINE-PROTEIN PHOSPHATASE"/>
    <property type="match status" value="1"/>
</dbReference>
<dbReference type="RefSeq" id="WP_179280120.1">
    <property type="nucleotide sequence ID" value="NZ_FZOF01000030.1"/>
</dbReference>
<proteinExistence type="inferred from homology"/>
<dbReference type="InterPro" id="IPR026893">
    <property type="entry name" value="Tyr/Ser_Pase_IphP-type"/>
</dbReference>